<evidence type="ECO:0000313" key="2">
    <source>
        <dbReference type="EMBL" id="MBJ7597132.1"/>
    </source>
</evidence>
<dbReference type="SUPFAM" id="SSF69279">
    <property type="entry name" value="Phage tail proteins"/>
    <property type="match status" value="1"/>
</dbReference>
<evidence type="ECO:0000313" key="3">
    <source>
        <dbReference type="Proteomes" id="UP000612893"/>
    </source>
</evidence>
<evidence type="ECO:0000259" key="1">
    <source>
        <dbReference type="Pfam" id="PF04717"/>
    </source>
</evidence>
<dbReference type="Proteomes" id="UP000612893">
    <property type="component" value="Unassembled WGS sequence"/>
</dbReference>
<dbReference type="InterPro" id="IPR037026">
    <property type="entry name" value="Vgr_OB-fold_dom_sf"/>
</dbReference>
<dbReference type="AlphaFoldDB" id="A0A934JY94"/>
<gene>
    <name evidence="2" type="ORF">JF922_03470</name>
</gene>
<protein>
    <submittedName>
        <fullName evidence="2">VgrG-related protein</fullName>
    </submittedName>
</protein>
<dbReference type="NCBIfam" id="NF033848">
    <property type="entry name" value="VgrG_rel"/>
    <property type="match status" value="1"/>
</dbReference>
<sequence>MSDEHVGVRPKVEVKGTALPAELEVLLEQVAVDDHLHLPDMFVLRFRDSSRQVLKDGSFEVGVRVKISVPAAGAGSPDLLIDGEVTALEADYDAVGSHAVVRGYDGSHRLHRGRTTQTYRNVKDSDIARTVAQRAGLQAGTVDDSRTTHDHVSQVNLSDWDFLKARAAEIGFEVAVSEGKLHFRKPRPASEGPAEGNLRSDEPLQLVYGRDLLEFRPRISSAEQVKEVEVRGWDPKNKQAVVGSAAAGMTSATLGATPAGMAHKFGDPTFAAVDRPLSSQAEVDAAAKAIADQIGSVVAEAEGIARGNPKLRAGAAVSVGVVAADFAGRYTLTHSRHTFDAHGYRTWFEVSGRQDRSLLGLVAMGAVNGQGSGGGPPIPGVVVALVTNNDDPEKLGRVKLKFPWLADDYESDWARMTQTGAGPDSGVSFLPEVNDEVLVAFEFGDVRRPIVVGGLHNGKDRPRLGDGIFDNGKVKRRGIVSRKGHRVVLFDDAGKSGIALISSDGKLRVSLNETAGEIHLYCQGKIRLEAQGDLVLSSQQNVDIQAQSQLKLQGQAGASLKSSAQVEINGSLVKIN</sequence>
<reference evidence="2" key="1">
    <citation type="submission" date="2020-10" db="EMBL/GenBank/DDBJ databases">
        <title>Ca. Dormibacterota MAGs.</title>
        <authorList>
            <person name="Montgomery K."/>
        </authorList>
    </citation>
    <scope>NUCLEOTIDE SEQUENCE [LARGE SCALE GENOMIC DNA]</scope>
    <source>
        <strain evidence="2">SC8812_S17_10</strain>
    </source>
</reference>
<keyword evidence="3" id="KW-1185">Reference proteome</keyword>
<dbReference type="InterPro" id="IPR006531">
    <property type="entry name" value="Gp5/Vgr_OB"/>
</dbReference>
<dbReference type="Pfam" id="PF04717">
    <property type="entry name" value="Phage_base_V"/>
    <property type="match status" value="1"/>
</dbReference>
<dbReference type="EMBL" id="JAEKNR010000039">
    <property type="protein sequence ID" value="MBJ7597132.1"/>
    <property type="molecule type" value="Genomic_DNA"/>
</dbReference>
<feature type="domain" description="Gp5/Type VI secretion system Vgr protein OB-fold" evidence="1">
    <location>
        <begin position="383"/>
        <end position="456"/>
    </location>
</feature>
<dbReference type="SUPFAM" id="SSF69255">
    <property type="entry name" value="gp5 N-terminal domain-like"/>
    <property type="match status" value="1"/>
</dbReference>
<organism evidence="2 3">
    <name type="scientific">Candidatus Nephthysia bennettiae</name>
    <dbReference type="NCBI Taxonomy" id="3127016"/>
    <lineage>
        <taxon>Bacteria</taxon>
        <taxon>Bacillati</taxon>
        <taxon>Candidatus Dormiibacterota</taxon>
        <taxon>Candidatus Dormibacteria</taxon>
        <taxon>Candidatus Dormibacterales</taxon>
        <taxon>Candidatus Dormibacteraceae</taxon>
        <taxon>Candidatus Nephthysia</taxon>
    </lineage>
</organism>
<dbReference type="InterPro" id="IPR047702">
    <property type="entry name" value="VgrG-rel"/>
</dbReference>
<dbReference type="Gene3D" id="2.40.50.230">
    <property type="entry name" value="Gp5 N-terminal domain"/>
    <property type="match status" value="1"/>
</dbReference>
<name>A0A934JY94_9BACT</name>
<proteinExistence type="predicted"/>
<dbReference type="RefSeq" id="WP_338199129.1">
    <property type="nucleotide sequence ID" value="NZ_JAEKNR010000039.1"/>
</dbReference>
<comment type="caution">
    <text evidence="2">The sequence shown here is derived from an EMBL/GenBank/DDBJ whole genome shotgun (WGS) entry which is preliminary data.</text>
</comment>
<accession>A0A934JY94</accession>